<evidence type="ECO:0000256" key="12">
    <source>
        <dbReference type="ARBA" id="ARBA00023268"/>
    </source>
</evidence>
<keyword evidence="6 15" id="KW-0808">Transferase</keyword>
<comment type="pathway">
    <text evidence="3 15">Cofactor biosynthesis; FMN biosynthesis; FMN from riboflavin (ATP route): step 1/1.</text>
</comment>
<dbReference type="UniPathway" id="UPA00277">
    <property type="reaction ID" value="UER00407"/>
</dbReference>
<comment type="caution">
    <text evidence="17">The sequence shown here is derived from an EMBL/GenBank/DDBJ whole genome shotgun (WGS) entry which is preliminary data.</text>
</comment>
<keyword evidence="4 15" id="KW-0285">Flavoprotein</keyword>
<dbReference type="InterPro" id="IPR014729">
    <property type="entry name" value="Rossmann-like_a/b/a_fold"/>
</dbReference>
<dbReference type="InterPro" id="IPR023468">
    <property type="entry name" value="Riboflavin_kinase"/>
</dbReference>
<dbReference type="Proteomes" id="UP000186777">
    <property type="component" value="Unassembled WGS sequence"/>
</dbReference>
<dbReference type="InterPro" id="IPR015865">
    <property type="entry name" value="Riboflavin_kinase_bac/euk"/>
</dbReference>
<dbReference type="SUPFAM" id="SSF52374">
    <property type="entry name" value="Nucleotidylyl transferase"/>
    <property type="match status" value="1"/>
</dbReference>
<gene>
    <name evidence="17" type="ORF">BHW43_09865</name>
</gene>
<protein>
    <recommendedName>
        <fullName evidence="15">Riboflavin biosynthesis protein</fullName>
    </recommendedName>
    <domain>
        <recommendedName>
            <fullName evidence="15">Riboflavin kinase</fullName>
            <ecNumber evidence="15">2.7.1.26</ecNumber>
        </recommendedName>
        <alternativeName>
            <fullName evidence="15">Flavokinase</fullName>
        </alternativeName>
    </domain>
    <domain>
        <recommendedName>
            <fullName evidence="15">FMN adenylyltransferase</fullName>
            <ecNumber evidence="15">2.7.7.2</ecNumber>
        </recommendedName>
        <alternativeName>
            <fullName evidence="15">FAD pyrophosphorylase</fullName>
        </alternativeName>
        <alternativeName>
            <fullName evidence="15">FAD synthase</fullName>
        </alternativeName>
    </domain>
</protein>
<dbReference type="Pfam" id="PF01687">
    <property type="entry name" value="Flavokinase"/>
    <property type="match status" value="1"/>
</dbReference>
<keyword evidence="10 15" id="KW-0274">FAD</keyword>
<evidence type="ECO:0000256" key="10">
    <source>
        <dbReference type="ARBA" id="ARBA00022827"/>
    </source>
</evidence>
<evidence type="ECO:0000256" key="1">
    <source>
        <dbReference type="ARBA" id="ARBA00002121"/>
    </source>
</evidence>
<dbReference type="RefSeq" id="WP_303680424.1">
    <property type="nucleotide sequence ID" value="NZ_DBEZXK010000130.1"/>
</dbReference>
<dbReference type="GO" id="GO:0009231">
    <property type="term" value="P:riboflavin biosynthetic process"/>
    <property type="evidence" value="ECO:0007669"/>
    <property type="project" value="InterPro"/>
</dbReference>
<evidence type="ECO:0000256" key="8">
    <source>
        <dbReference type="ARBA" id="ARBA00022741"/>
    </source>
</evidence>
<evidence type="ECO:0000256" key="4">
    <source>
        <dbReference type="ARBA" id="ARBA00022630"/>
    </source>
</evidence>
<dbReference type="CDD" id="cd02064">
    <property type="entry name" value="FAD_synthetase_N"/>
    <property type="match status" value="1"/>
</dbReference>
<comment type="function">
    <text evidence="1">Catalyzes the phosphorylation of riboflavin to FMN followed by the adenylation of FMN to FAD.</text>
</comment>
<proteinExistence type="inferred from homology"/>
<dbReference type="Gene3D" id="3.40.50.620">
    <property type="entry name" value="HUPs"/>
    <property type="match status" value="1"/>
</dbReference>
<dbReference type="EC" id="2.7.1.26" evidence="15"/>
<comment type="catalytic activity">
    <reaction evidence="13 15">
        <text>riboflavin + ATP = FMN + ADP + H(+)</text>
        <dbReference type="Rhea" id="RHEA:14357"/>
        <dbReference type="ChEBI" id="CHEBI:15378"/>
        <dbReference type="ChEBI" id="CHEBI:30616"/>
        <dbReference type="ChEBI" id="CHEBI:57986"/>
        <dbReference type="ChEBI" id="CHEBI:58210"/>
        <dbReference type="ChEBI" id="CHEBI:456216"/>
        <dbReference type="EC" id="2.7.1.26"/>
    </reaction>
</comment>
<keyword evidence="8 15" id="KW-0547">Nucleotide-binding</keyword>
<dbReference type="NCBIfam" id="TIGR00125">
    <property type="entry name" value="cyt_tran_rel"/>
    <property type="match status" value="1"/>
</dbReference>
<evidence type="ECO:0000256" key="11">
    <source>
        <dbReference type="ARBA" id="ARBA00022840"/>
    </source>
</evidence>
<dbReference type="Pfam" id="PF06574">
    <property type="entry name" value="FAD_syn"/>
    <property type="match status" value="1"/>
</dbReference>
<dbReference type="InterPro" id="IPR015864">
    <property type="entry name" value="FAD_synthase"/>
</dbReference>
<dbReference type="Gene3D" id="2.40.30.30">
    <property type="entry name" value="Riboflavin kinase-like"/>
    <property type="match status" value="1"/>
</dbReference>
<evidence type="ECO:0000256" key="9">
    <source>
        <dbReference type="ARBA" id="ARBA00022777"/>
    </source>
</evidence>
<keyword evidence="12" id="KW-0511">Multifunctional enzyme</keyword>
<evidence type="ECO:0000313" key="18">
    <source>
        <dbReference type="Proteomes" id="UP000186777"/>
    </source>
</evidence>
<dbReference type="GO" id="GO:0009398">
    <property type="term" value="P:FMN biosynthetic process"/>
    <property type="evidence" value="ECO:0007669"/>
    <property type="project" value="UniProtKB-UniRule"/>
</dbReference>
<dbReference type="FunFam" id="3.40.50.620:FF:000021">
    <property type="entry name" value="Riboflavin biosynthesis protein"/>
    <property type="match status" value="1"/>
</dbReference>
<organism evidence="17 18">
    <name type="scientific">Phascolarctobacterium succinatutens</name>
    <dbReference type="NCBI Taxonomy" id="626940"/>
    <lineage>
        <taxon>Bacteria</taxon>
        <taxon>Bacillati</taxon>
        <taxon>Bacillota</taxon>
        <taxon>Negativicutes</taxon>
        <taxon>Acidaminococcales</taxon>
        <taxon>Acidaminococcaceae</taxon>
        <taxon>Phascolarctobacterium</taxon>
    </lineage>
</organism>
<accession>A0A1Q6R2B8</accession>
<evidence type="ECO:0000259" key="16">
    <source>
        <dbReference type="SMART" id="SM00904"/>
    </source>
</evidence>
<dbReference type="InterPro" id="IPR004821">
    <property type="entry name" value="Cyt_trans-like"/>
</dbReference>
<dbReference type="PANTHER" id="PTHR22749">
    <property type="entry name" value="RIBOFLAVIN KINASE/FMN ADENYLYLTRANSFERASE"/>
    <property type="match status" value="1"/>
</dbReference>
<comment type="similarity">
    <text evidence="15">Belongs to the ribF family.</text>
</comment>
<dbReference type="GO" id="GO:0006747">
    <property type="term" value="P:FAD biosynthetic process"/>
    <property type="evidence" value="ECO:0007669"/>
    <property type="project" value="UniProtKB-UniRule"/>
</dbReference>
<keyword evidence="7 15" id="KW-0548">Nucleotidyltransferase</keyword>
<keyword evidence="9 15" id="KW-0418">Kinase</keyword>
<comment type="catalytic activity">
    <reaction evidence="14 15">
        <text>FMN + ATP + H(+) = FAD + diphosphate</text>
        <dbReference type="Rhea" id="RHEA:17237"/>
        <dbReference type="ChEBI" id="CHEBI:15378"/>
        <dbReference type="ChEBI" id="CHEBI:30616"/>
        <dbReference type="ChEBI" id="CHEBI:33019"/>
        <dbReference type="ChEBI" id="CHEBI:57692"/>
        <dbReference type="ChEBI" id="CHEBI:58210"/>
        <dbReference type="EC" id="2.7.7.2"/>
    </reaction>
</comment>
<dbReference type="InterPro" id="IPR023465">
    <property type="entry name" value="Riboflavin_kinase_dom_sf"/>
</dbReference>
<evidence type="ECO:0000256" key="15">
    <source>
        <dbReference type="PIRNR" id="PIRNR004491"/>
    </source>
</evidence>
<dbReference type="GO" id="GO:0003919">
    <property type="term" value="F:FMN adenylyltransferase activity"/>
    <property type="evidence" value="ECO:0007669"/>
    <property type="project" value="UniProtKB-UniRule"/>
</dbReference>
<reference evidence="17 18" key="1">
    <citation type="journal article" date="2016" name="Nat. Biotechnol.">
        <title>Measurement of bacterial replication rates in microbial communities.</title>
        <authorList>
            <person name="Brown C.T."/>
            <person name="Olm M.R."/>
            <person name="Thomas B.C."/>
            <person name="Banfield J.F."/>
        </authorList>
    </citation>
    <scope>NUCLEOTIDE SEQUENCE [LARGE SCALE GENOMIC DNA]</scope>
    <source>
        <strain evidence="17">46_33</strain>
    </source>
</reference>
<evidence type="ECO:0000256" key="3">
    <source>
        <dbReference type="ARBA" id="ARBA00005201"/>
    </source>
</evidence>
<feature type="domain" description="Riboflavin kinase" evidence="16">
    <location>
        <begin position="181"/>
        <end position="307"/>
    </location>
</feature>
<dbReference type="STRING" id="626940.BHW43_09865"/>
<comment type="pathway">
    <text evidence="2 15">Cofactor biosynthesis; FAD biosynthesis; FAD from FMN: step 1/1.</text>
</comment>
<dbReference type="GO" id="GO:0008531">
    <property type="term" value="F:riboflavin kinase activity"/>
    <property type="evidence" value="ECO:0007669"/>
    <property type="project" value="UniProtKB-UniRule"/>
</dbReference>
<evidence type="ECO:0000256" key="2">
    <source>
        <dbReference type="ARBA" id="ARBA00004726"/>
    </source>
</evidence>
<dbReference type="EC" id="2.7.7.2" evidence="15"/>
<dbReference type="FunFam" id="2.40.30.30:FF:000003">
    <property type="entry name" value="Riboflavin biosynthesis protein"/>
    <property type="match status" value="1"/>
</dbReference>
<evidence type="ECO:0000256" key="6">
    <source>
        <dbReference type="ARBA" id="ARBA00022679"/>
    </source>
</evidence>
<dbReference type="NCBIfam" id="TIGR00083">
    <property type="entry name" value="ribF"/>
    <property type="match status" value="1"/>
</dbReference>
<dbReference type="NCBIfam" id="NF004162">
    <property type="entry name" value="PRK05627.1-5"/>
    <property type="match status" value="1"/>
</dbReference>
<dbReference type="GO" id="GO:0005524">
    <property type="term" value="F:ATP binding"/>
    <property type="evidence" value="ECO:0007669"/>
    <property type="project" value="UniProtKB-UniRule"/>
</dbReference>
<dbReference type="PIRSF" id="PIRSF004491">
    <property type="entry name" value="FAD_Synth"/>
    <property type="match status" value="1"/>
</dbReference>
<dbReference type="UniPathway" id="UPA00276">
    <property type="reaction ID" value="UER00406"/>
</dbReference>
<dbReference type="AlphaFoldDB" id="A0A1Q6R2B8"/>
<dbReference type="NCBIfam" id="NF004160">
    <property type="entry name" value="PRK05627.1-3"/>
    <property type="match status" value="1"/>
</dbReference>
<evidence type="ECO:0000256" key="14">
    <source>
        <dbReference type="ARBA" id="ARBA00049494"/>
    </source>
</evidence>
<dbReference type="EMBL" id="MNTG01000045">
    <property type="protein sequence ID" value="OLA36440.1"/>
    <property type="molecule type" value="Genomic_DNA"/>
</dbReference>
<keyword evidence="5 15" id="KW-0288">FMN</keyword>
<keyword evidence="11 15" id="KW-0067">ATP-binding</keyword>
<dbReference type="PANTHER" id="PTHR22749:SF6">
    <property type="entry name" value="RIBOFLAVIN KINASE"/>
    <property type="match status" value="1"/>
</dbReference>
<evidence type="ECO:0000256" key="13">
    <source>
        <dbReference type="ARBA" id="ARBA00047880"/>
    </source>
</evidence>
<evidence type="ECO:0000313" key="17">
    <source>
        <dbReference type="EMBL" id="OLA36440.1"/>
    </source>
</evidence>
<sequence>MEIITSLEQLHKFSAPCVVALGTFDGLHRGHLDVIETARDKAHECNSQLAVFTFSNHPFEWIRPGMVPPALITGAQKQELLQQLGVDVLVDIPFNQQVADLSPQEFLQRLQQLDYRCLVVGANFTYGCRGQGTVYTLAASAKAMGFELIVRELVSEGATVISSTAIRQLIAAGEVAEAAAMLGRSYSISGTVAHGNERGRLLGYPTANIELEDAHVAVPLGGVYAVRVIVNGQSYHGMANIGYNPTFGDVAKPRLETNIFDFTGDLYGKQLTVQFVQRIRGEVKFAGIEQLKQQLAQDKNDCEAALR</sequence>
<name>A0A1Q6R2B8_9FIRM</name>
<dbReference type="SUPFAM" id="SSF82114">
    <property type="entry name" value="Riboflavin kinase-like"/>
    <property type="match status" value="1"/>
</dbReference>
<dbReference type="InterPro" id="IPR002606">
    <property type="entry name" value="Riboflavin_kinase_bac"/>
</dbReference>
<evidence type="ECO:0000256" key="7">
    <source>
        <dbReference type="ARBA" id="ARBA00022695"/>
    </source>
</evidence>
<dbReference type="SMART" id="SM00904">
    <property type="entry name" value="Flavokinase"/>
    <property type="match status" value="1"/>
</dbReference>
<evidence type="ECO:0000256" key="5">
    <source>
        <dbReference type="ARBA" id="ARBA00022643"/>
    </source>
</evidence>